<evidence type="ECO:0000313" key="2">
    <source>
        <dbReference type="Proteomes" id="UP000245870"/>
    </source>
</evidence>
<dbReference type="EMBL" id="QENY01000045">
    <property type="protein sequence ID" value="PVX43543.1"/>
    <property type="molecule type" value="Genomic_DNA"/>
</dbReference>
<dbReference type="AlphaFoldDB" id="A0A2U0TIW1"/>
<gene>
    <name evidence="1" type="ORF">C7379_14510</name>
</gene>
<name>A0A2U0TIW1_9BACT</name>
<protein>
    <submittedName>
        <fullName evidence="1">Uncharacterized protein</fullName>
    </submittedName>
</protein>
<comment type="caution">
    <text evidence="1">The sequence shown here is derived from an EMBL/GenBank/DDBJ whole genome shotgun (WGS) entry which is preliminary data.</text>
</comment>
<reference evidence="1 2" key="1">
    <citation type="submission" date="2018-05" db="EMBL/GenBank/DDBJ databases">
        <title>Genomic Encyclopedia of Type Strains, Phase IV (KMG-IV): sequencing the most valuable type-strain genomes for metagenomic binning, comparative biology and taxonomic classification.</title>
        <authorList>
            <person name="Goeker M."/>
        </authorList>
    </citation>
    <scope>NUCLEOTIDE SEQUENCE [LARGE SCALE GENOMIC DNA]</scope>
    <source>
        <strain evidence="1 2">DSM 100333</strain>
    </source>
</reference>
<proteinExistence type="predicted"/>
<dbReference type="Proteomes" id="UP000245870">
    <property type="component" value="Unassembled WGS sequence"/>
</dbReference>
<organism evidence="1 2">
    <name type="scientific">Hallella colorans</name>
    <dbReference type="NCBI Taxonomy" id="1703337"/>
    <lineage>
        <taxon>Bacteria</taxon>
        <taxon>Pseudomonadati</taxon>
        <taxon>Bacteroidota</taxon>
        <taxon>Bacteroidia</taxon>
        <taxon>Bacteroidales</taxon>
        <taxon>Prevotellaceae</taxon>
        <taxon>Hallella</taxon>
    </lineage>
</organism>
<evidence type="ECO:0000313" key="1">
    <source>
        <dbReference type="EMBL" id="PVX43543.1"/>
    </source>
</evidence>
<sequence length="49" mass="5876">MKKNDAAKKLLAIYNSYECRKIKLATMLKKMYRDGDLWRVYGFAHDYTI</sequence>
<accession>A0A2U0TIW1</accession>
<keyword evidence="2" id="KW-1185">Reference proteome</keyword>